<feature type="region of interest" description="Disordered" evidence="1">
    <location>
        <begin position="18"/>
        <end position="48"/>
    </location>
</feature>
<feature type="compositionally biased region" description="Pro residues" evidence="1">
    <location>
        <begin position="23"/>
        <end position="35"/>
    </location>
</feature>
<evidence type="ECO:0000256" key="2">
    <source>
        <dbReference type="SAM" id="SignalP"/>
    </source>
</evidence>
<dbReference type="InterPro" id="IPR039366">
    <property type="entry name" value="Pilotin"/>
</dbReference>
<feature type="signal peptide" evidence="2">
    <location>
        <begin position="1"/>
        <end position="16"/>
    </location>
</feature>
<keyword evidence="3" id="KW-0449">Lipoprotein</keyword>
<name>A0ABV7ASM8_9GAMM</name>
<gene>
    <name evidence="3" type="ORF">ACFOJE_06645</name>
</gene>
<feature type="chain" id="PRO_5046005382" evidence="2">
    <location>
        <begin position="17"/>
        <end position="152"/>
    </location>
</feature>
<dbReference type="RefSeq" id="WP_377813504.1">
    <property type="nucleotide sequence ID" value="NZ_JBHRSJ010000012.1"/>
</dbReference>
<protein>
    <submittedName>
        <fullName evidence="3">YbaY family lipoprotein</fullName>
    </submittedName>
</protein>
<dbReference type="Proteomes" id="UP001595457">
    <property type="component" value="Unassembled WGS sequence"/>
</dbReference>
<proteinExistence type="predicted"/>
<dbReference type="EMBL" id="JBHRSJ010000012">
    <property type="protein sequence ID" value="MFC2971890.1"/>
    <property type="molecule type" value="Genomic_DNA"/>
</dbReference>
<accession>A0ABV7ASM8</accession>
<evidence type="ECO:0000313" key="4">
    <source>
        <dbReference type="Proteomes" id="UP001595457"/>
    </source>
</evidence>
<organism evidence="3 4">
    <name type="scientific">Azotobacter bryophylli</name>
    <dbReference type="NCBI Taxonomy" id="1986537"/>
    <lineage>
        <taxon>Bacteria</taxon>
        <taxon>Pseudomonadati</taxon>
        <taxon>Pseudomonadota</taxon>
        <taxon>Gammaproteobacteria</taxon>
        <taxon>Pseudomonadales</taxon>
        <taxon>Pseudomonadaceae</taxon>
        <taxon>Azotobacter</taxon>
    </lineage>
</organism>
<comment type="caution">
    <text evidence="3">The sequence shown here is derived from an EMBL/GenBank/DDBJ whole genome shotgun (WGS) entry which is preliminary data.</text>
</comment>
<evidence type="ECO:0000313" key="3">
    <source>
        <dbReference type="EMBL" id="MFC2971890.1"/>
    </source>
</evidence>
<evidence type="ECO:0000256" key="1">
    <source>
        <dbReference type="SAM" id="MobiDB-lite"/>
    </source>
</evidence>
<dbReference type="PROSITE" id="PS51257">
    <property type="entry name" value="PROKAR_LIPOPROTEIN"/>
    <property type="match status" value="1"/>
</dbReference>
<keyword evidence="4" id="KW-1185">Reference proteome</keyword>
<sequence>MSLRPLALLTLAALLAGCTSKPQSPPPQEPAPPPKMQQSVRAKEPGALPSYLRELTGRLHGAPANSEVELALLLVDDNERPRDLVAVAQLDGTGQPLPFNLRFAPRGDEPDVHLELRGRVSQSGRLIMRLPAQRIPAMDNQALGDLRLVPAP</sequence>
<keyword evidence="2" id="KW-0732">Signal</keyword>
<reference evidence="4" key="1">
    <citation type="journal article" date="2019" name="Int. J. Syst. Evol. Microbiol.">
        <title>The Global Catalogue of Microorganisms (GCM) 10K type strain sequencing project: providing services to taxonomists for standard genome sequencing and annotation.</title>
        <authorList>
            <consortium name="The Broad Institute Genomics Platform"/>
            <consortium name="The Broad Institute Genome Sequencing Center for Infectious Disease"/>
            <person name="Wu L."/>
            <person name="Ma J."/>
        </authorList>
    </citation>
    <scope>NUCLEOTIDE SEQUENCE [LARGE SCALE GENOMIC DNA]</scope>
    <source>
        <strain evidence="4">KCTC 62195</strain>
    </source>
</reference>
<dbReference type="Pfam" id="PF09619">
    <property type="entry name" value="YscW"/>
    <property type="match status" value="1"/>
</dbReference>